<evidence type="ECO:0000259" key="4">
    <source>
        <dbReference type="PROSITE" id="PS50887"/>
    </source>
</evidence>
<name>M2TBY2_9SPHN</name>
<dbReference type="PROSITE" id="PS50887">
    <property type="entry name" value="GGDEF"/>
    <property type="match status" value="1"/>
</dbReference>
<dbReference type="InterPro" id="IPR000160">
    <property type="entry name" value="GGDEF_dom"/>
</dbReference>
<evidence type="ECO:0000313" key="6">
    <source>
        <dbReference type="Proteomes" id="UP000011717"/>
    </source>
</evidence>
<dbReference type="NCBIfam" id="TIGR00254">
    <property type="entry name" value="GGDEF"/>
    <property type="match status" value="1"/>
</dbReference>
<reference evidence="5 6" key="1">
    <citation type="journal article" date="2013" name="Genome Announc.">
        <title>Draft Genome Sequence of Strain JLT2015T, Belonging to the Family Sphingomonadaceae of the Alphaproteobacteria.</title>
        <authorList>
            <person name="Tang K."/>
            <person name="Liu K."/>
            <person name="Li S."/>
            <person name="Jiao N."/>
        </authorList>
    </citation>
    <scope>NUCLEOTIDE SEQUENCE [LARGE SCALE GENOMIC DNA]</scope>
    <source>
        <strain evidence="5 6">JLT2015</strain>
    </source>
</reference>
<dbReference type="SUPFAM" id="SSF55073">
    <property type="entry name" value="Nucleotide cyclase"/>
    <property type="match status" value="1"/>
</dbReference>
<evidence type="ECO:0000313" key="5">
    <source>
        <dbReference type="EMBL" id="EMD84139.1"/>
    </source>
</evidence>
<sequence>MQGQGFSVARRLAASLALTLFLLFTLIGVGVYLDARERAFDRAAKDLAVFNQDIVNYYEAKFARISATQASASAIFRTRLETVGTDGALESRFDEMFPRRPDGTRRSADDLYEGGEGNLFGISGVGAFLSEASRISPAQAIAAAETVFLTGRVSAFDLSSVYFFTPDDALIIYAPQRSDRLEYYRKTASASMSFAREEFSRLSSPAENPSRAMRCTSLRPIMHANASSVWTTACVTPFDLDGRHVGSFGTSLLLDDVLDAPFFNGPNDGSVILISPEGRLLTPPRLSAGDSILGRAIRSASSTAGDYPDISSTGTGALHDLWSLLGDHGARGYSGYSDELGAFVAIERIPTTGWYTVATRSGKAVTAEALHPVKRVAIAAILCSVLMVAVCLVVTRRTVIGPLRELAGKVRLLAGTALADQSDLPRRGRNEFAYVSDLVDRMAGEVARVRSELEQRVARRTFELEAANHKLRLLSERDMLTDLPNRRKIMDDFAAMWGAYDRMAVILLDVDHFKSINDRHGHPGGDAVLKQVAGRLAGALRHGSLLGRVGGEEFMVVAPVRGYEEADALAARLRAVVAADPVTVAAGESLPVTISVGVALRSAADTQDGIYARADANLYQAKKAGRDIVCREGRIFKTAGAVQAQRMRIVKS</sequence>
<dbReference type="PATRIC" id="fig|1234595.3.peg.69"/>
<dbReference type="FunFam" id="3.30.70.270:FF:000001">
    <property type="entry name" value="Diguanylate cyclase domain protein"/>
    <property type="match status" value="1"/>
</dbReference>
<comment type="caution">
    <text evidence="5">The sequence shown here is derived from an EMBL/GenBank/DDBJ whole genome shotgun (WGS) entry which is preliminary data.</text>
</comment>
<evidence type="ECO:0000256" key="1">
    <source>
        <dbReference type="ARBA" id="ARBA00012528"/>
    </source>
</evidence>
<dbReference type="GO" id="GO:1902201">
    <property type="term" value="P:negative regulation of bacterial-type flagellum-dependent cell motility"/>
    <property type="evidence" value="ECO:0007669"/>
    <property type="project" value="TreeGrafter"/>
</dbReference>
<dbReference type="GO" id="GO:0043709">
    <property type="term" value="P:cell adhesion involved in single-species biofilm formation"/>
    <property type="evidence" value="ECO:0007669"/>
    <property type="project" value="TreeGrafter"/>
</dbReference>
<feature type="domain" description="GGDEF" evidence="4">
    <location>
        <begin position="501"/>
        <end position="634"/>
    </location>
</feature>
<dbReference type="InterPro" id="IPR050469">
    <property type="entry name" value="Diguanylate_Cyclase"/>
</dbReference>
<dbReference type="EMBL" id="AMRV01000001">
    <property type="protein sequence ID" value="EMD84139.1"/>
    <property type="molecule type" value="Genomic_DNA"/>
</dbReference>
<dbReference type="Pfam" id="PF00990">
    <property type="entry name" value="GGDEF"/>
    <property type="match status" value="1"/>
</dbReference>
<keyword evidence="3" id="KW-0472">Membrane</keyword>
<protein>
    <recommendedName>
        <fullName evidence="1">diguanylate cyclase</fullName>
        <ecNumber evidence="1">2.7.7.65</ecNumber>
    </recommendedName>
</protein>
<dbReference type="InterPro" id="IPR029787">
    <property type="entry name" value="Nucleotide_cyclase"/>
</dbReference>
<evidence type="ECO:0000256" key="3">
    <source>
        <dbReference type="SAM" id="Phobius"/>
    </source>
</evidence>
<keyword evidence="6" id="KW-1185">Reference proteome</keyword>
<dbReference type="Gene3D" id="6.10.340.10">
    <property type="match status" value="1"/>
</dbReference>
<comment type="catalytic activity">
    <reaction evidence="2">
        <text>2 GTP = 3',3'-c-di-GMP + 2 diphosphate</text>
        <dbReference type="Rhea" id="RHEA:24898"/>
        <dbReference type="ChEBI" id="CHEBI:33019"/>
        <dbReference type="ChEBI" id="CHEBI:37565"/>
        <dbReference type="ChEBI" id="CHEBI:58805"/>
        <dbReference type="EC" id="2.7.7.65"/>
    </reaction>
</comment>
<evidence type="ECO:0000256" key="2">
    <source>
        <dbReference type="ARBA" id="ARBA00034247"/>
    </source>
</evidence>
<dbReference type="GO" id="GO:0005886">
    <property type="term" value="C:plasma membrane"/>
    <property type="evidence" value="ECO:0007669"/>
    <property type="project" value="TreeGrafter"/>
</dbReference>
<keyword evidence="3" id="KW-1133">Transmembrane helix</keyword>
<dbReference type="SMART" id="SM00267">
    <property type="entry name" value="GGDEF"/>
    <property type="match status" value="1"/>
</dbReference>
<keyword evidence="3" id="KW-0812">Transmembrane</keyword>
<dbReference type="CDD" id="cd01949">
    <property type="entry name" value="GGDEF"/>
    <property type="match status" value="1"/>
</dbReference>
<dbReference type="EC" id="2.7.7.65" evidence="1"/>
<dbReference type="InterPro" id="IPR043128">
    <property type="entry name" value="Rev_trsase/Diguanyl_cyclase"/>
</dbReference>
<dbReference type="Proteomes" id="UP000011717">
    <property type="component" value="Unassembled WGS sequence"/>
</dbReference>
<dbReference type="AlphaFoldDB" id="M2TBY2"/>
<dbReference type="PANTHER" id="PTHR45138">
    <property type="entry name" value="REGULATORY COMPONENTS OF SENSORY TRANSDUCTION SYSTEM"/>
    <property type="match status" value="1"/>
</dbReference>
<dbReference type="PANTHER" id="PTHR45138:SF9">
    <property type="entry name" value="DIGUANYLATE CYCLASE DGCM-RELATED"/>
    <property type="match status" value="1"/>
</dbReference>
<organism evidence="5 6">
    <name type="scientific">Pacificimonas flava</name>
    <dbReference type="NCBI Taxonomy" id="1234595"/>
    <lineage>
        <taxon>Bacteria</taxon>
        <taxon>Pseudomonadati</taxon>
        <taxon>Pseudomonadota</taxon>
        <taxon>Alphaproteobacteria</taxon>
        <taxon>Sphingomonadales</taxon>
        <taxon>Sphingosinicellaceae</taxon>
        <taxon>Pacificimonas</taxon>
    </lineage>
</organism>
<feature type="transmembrane region" description="Helical" evidence="3">
    <location>
        <begin position="12"/>
        <end position="33"/>
    </location>
</feature>
<dbReference type="Gene3D" id="3.30.70.270">
    <property type="match status" value="1"/>
</dbReference>
<gene>
    <name evidence="5" type="ORF">C725_0069</name>
</gene>
<accession>M2TBY2</accession>
<dbReference type="GO" id="GO:0052621">
    <property type="term" value="F:diguanylate cyclase activity"/>
    <property type="evidence" value="ECO:0007669"/>
    <property type="project" value="UniProtKB-EC"/>
</dbReference>
<proteinExistence type="predicted"/>